<evidence type="ECO:0000256" key="1">
    <source>
        <dbReference type="SAM" id="Phobius"/>
    </source>
</evidence>
<reference evidence="2 3" key="1">
    <citation type="submission" date="2019-07" db="EMBL/GenBank/DDBJ databases">
        <title>Whole genome shotgun sequence of Oceanithermus desulfurans NBRC 100063.</title>
        <authorList>
            <person name="Hosoyama A."/>
            <person name="Uohara A."/>
            <person name="Ohji S."/>
            <person name="Ichikawa N."/>
        </authorList>
    </citation>
    <scope>NUCLEOTIDE SEQUENCE [LARGE SCALE GENOMIC DNA]</scope>
    <source>
        <strain evidence="2 3">NBRC 100063</strain>
    </source>
</reference>
<evidence type="ECO:0000313" key="3">
    <source>
        <dbReference type="Proteomes" id="UP000321827"/>
    </source>
</evidence>
<keyword evidence="1" id="KW-0812">Transmembrane</keyword>
<dbReference type="Proteomes" id="UP000321827">
    <property type="component" value="Unassembled WGS sequence"/>
</dbReference>
<name>A0A511RL69_9DEIN</name>
<evidence type="ECO:0000313" key="2">
    <source>
        <dbReference type="EMBL" id="GEM90385.1"/>
    </source>
</evidence>
<dbReference type="RefSeq" id="WP_147148078.1">
    <property type="nucleotide sequence ID" value="NZ_BJXN01000013.1"/>
</dbReference>
<protein>
    <submittedName>
        <fullName evidence="2">Uncharacterized protein</fullName>
    </submittedName>
</protein>
<dbReference type="OrthoDB" id="33452at2"/>
<gene>
    <name evidence="2" type="ORF">ODE01S_18190</name>
</gene>
<organism evidence="2 3">
    <name type="scientific">Oceanithermus desulfurans NBRC 100063</name>
    <dbReference type="NCBI Taxonomy" id="1227550"/>
    <lineage>
        <taxon>Bacteria</taxon>
        <taxon>Thermotogati</taxon>
        <taxon>Deinococcota</taxon>
        <taxon>Deinococci</taxon>
        <taxon>Thermales</taxon>
        <taxon>Thermaceae</taxon>
        <taxon>Oceanithermus</taxon>
    </lineage>
</organism>
<dbReference type="EMBL" id="BJXN01000013">
    <property type="protein sequence ID" value="GEM90385.1"/>
    <property type="molecule type" value="Genomic_DNA"/>
</dbReference>
<accession>A0A511RL69</accession>
<dbReference type="AlphaFoldDB" id="A0A511RL69"/>
<feature type="transmembrane region" description="Helical" evidence="1">
    <location>
        <begin position="6"/>
        <end position="24"/>
    </location>
</feature>
<sequence length="163" mass="18197">MNGSRWYAWLPTLVFLLMAGWVGLSAWELRQARLEEARLRARFEELLQVPQTPPRRAEPLDPAALPEVYRELIDRALALGLEVREVNPGLEDGLILVEGSFADAYAMLDAVRELDRPVWVKGLEIARLDDSGKRLSVTYSLGVRIANPEDAAGEPPADRAPPQ</sequence>
<comment type="caution">
    <text evidence="2">The sequence shown here is derived from an EMBL/GenBank/DDBJ whole genome shotgun (WGS) entry which is preliminary data.</text>
</comment>
<proteinExistence type="predicted"/>
<keyword evidence="1" id="KW-0472">Membrane</keyword>
<keyword evidence="1" id="KW-1133">Transmembrane helix</keyword>